<evidence type="ECO:0000313" key="1">
    <source>
        <dbReference type="EMBL" id="JAG31056.1"/>
    </source>
</evidence>
<dbReference type="PANTHER" id="PTHR13412:SF0">
    <property type="entry name" value="T-CELL IMMUNOMODULATORY PROTEIN"/>
    <property type="match status" value="1"/>
</dbReference>
<reference evidence="3" key="3">
    <citation type="journal article" date="2016" name="Gigascience">
        <title>De novo construction of an expanded transcriptome assembly for the western tarnished plant bug, Lygus hesperus.</title>
        <authorList>
            <person name="Tassone E.E."/>
            <person name="Geib S.M."/>
            <person name="Hall B."/>
            <person name="Fabrick J.A."/>
            <person name="Brent C.S."/>
            <person name="Hull J.J."/>
        </authorList>
    </citation>
    <scope>NUCLEOTIDE SEQUENCE</scope>
</reference>
<dbReference type="SUPFAM" id="SSF69318">
    <property type="entry name" value="Integrin alpha N-terminal domain"/>
    <property type="match status" value="1"/>
</dbReference>
<dbReference type="InterPro" id="IPR028994">
    <property type="entry name" value="Integrin_alpha_N"/>
</dbReference>
<evidence type="ECO:0000313" key="3">
    <source>
        <dbReference type="EMBL" id="JAP98465.1"/>
    </source>
</evidence>
<dbReference type="AlphaFoldDB" id="A0A0A9YHG2"/>
<dbReference type="EMBL" id="GDHC01020163">
    <property type="protein sequence ID" value="JAP98465.1"/>
    <property type="molecule type" value="Transcribed_RNA"/>
</dbReference>
<gene>
    <name evidence="3" type="primary">PFE1445c_0</name>
    <name evidence="2" type="ORF">CM83_15407</name>
    <name evidence="1" type="ORF">CM83_15410</name>
    <name evidence="3" type="ORF">g.19219</name>
</gene>
<proteinExistence type="predicted"/>
<protein>
    <submittedName>
        <fullName evidence="3">T-cell immunomodulatory</fullName>
    </submittedName>
</protein>
<dbReference type="EMBL" id="GBHO01012547">
    <property type="protein sequence ID" value="JAG31057.1"/>
    <property type="molecule type" value="Transcribed_RNA"/>
</dbReference>
<reference evidence="1" key="1">
    <citation type="journal article" date="2014" name="PLoS ONE">
        <title>Transcriptome-Based Identification of ABC Transporters in the Western Tarnished Plant Bug Lygus hesperus.</title>
        <authorList>
            <person name="Hull J.J."/>
            <person name="Chaney K."/>
            <person name="Geib S.M."/>
            <person name="Fabrick J.A."/>
            <person name="Brent C.S."/>
            <person name="Walsh D."/>
            <person name="Lavine L.C."/>
        </authorList>
    </citation>
    <scope>NUCLEOTIDE SEQUENCE</scope>
</reference>
<dbReference type="EMBL" id="GBHO01012548">
    <property type="protein sequence ID" value="JAG31056.1"/>
    <property type="molecule type" value="Transcribed_RNA"/>
</dbReference>
<accession>A0A0A9YHG2</accession>
<sequence>MLIDFVYPVQNNLVVWVYDGVTYQCNNIDNYLTPSTALVHGKSPYTPTSVYSVDLNSDCRKDLVLVKKYDSTDNNAYLEMWIENYGNFTNHSMGFDLRQGFTKLVFGDWNTDGAVDMIIPYCHPSDTCASTNEFVIYYNIQKHVCQG</sequence>
<name>A0A0A9YHG2_LYGHE</name>
<dbReference type="PANTHER" id="PTHR13412">
    <property type="entry name" value="T-CELL IMMUNOMODULATORY PROTEIN HOMOLOG"/>
    <property type="match status" value="1"/>
</dbReference>
<evidence type="ECO:0000313" key="2">
    <source>
        <dbReference type="EMBL" id="JAG31057.1"/>
    </source>
</evidence>
<organism evidence="1">
    <name type="scientific">Lygus hesperus</name>
    <name type="common">Western plant bug</name>
    <dbReference type="NCBI Taxonomy" id="30085"/>
    <lineage>
        <taxon>Eukaryota</taxon>
        <taxon>Metazoa</taxon>
        <taxon>Ecdysozoa</taxon>
        <taxon>Arthropoda</taxon>
        <taxon>Hexapoda</taxon>
        <taxon>Insecta</taxon>
        <taxon>Pterygota</taxon>
        <taxon>Neoptera</taxon>
        <taxon>Paraneoptera</taxon>
        <taxon>Hemiptera</taxon>
        <taxon>Heteroptera</taxon>
        <taxon>Panheteroptera</taxon>
        <taxon>Cimicomorpha</taxon>
        <taxon>Miridae</taxon>
        <taxon>Mirini</taxon>
        <taxon>Lygus</taxon>
    </lineage>
</organism>
<reference evidence="1" key="2">
    <citation type="submission" date="2014-07" db="EMBL/GenBank/DDBJ databases">
        <authorList>
            <person name="Hull J."/>
        </authorList>
    </citation>
    <scope>NUCLEOTIDE SEQUENCE</scope>
</reference>
<dbReference type="InterPro" id="IPR024881">
    <property type="entry name" value="Tip"/>
</dbReference>
<dbReference type="GO" id="GO:0005886">
    <property type="term" value="C:plasma membrane"/>
    <property type="evidence" value="ECO:0007669"/>
    <property type="project" value="TreeGrafter"/>
</dbReference>